<dbReference type="Pfam" id="PF00005">
    <property type="entry name" value="ABC_tran"/>
    <property type="match status" value="1"/>
</dbReference>
<dbReference type="InParanoid" id="A0A5R8QC08"/>
<dbReference type="SUPFAM" id="SSF55021">
    <property type="entry name" value="ACT-like"/>
    <property type="match status" value="1"/>
</dbReference>
<evidence type="ECO:0000256" key="7">
    <source>
        <dbReference type="ARBA" id="ARBA00022970"/>
    </source>
</evidence>
<dbReference type="Pfam" id="PF09383">
    <property type="entry name" value="NIL"/>
    <property type="match status" value="1"/>
</dbReference>
<dbReference type="Gene3D" id="3.40.50.300">
    <property type="entry name" value="P-loop containing nucleotide triphosphate hydrolases"/>
    <property type="match status" value="1"/>
</dbReference>
<comment type="similarity">
    <text evidence="1">Belongs to the ABC transporter superfamily.</text>
</comment>
<dbReference type="Gene3D" id="3.30.70.260">
    <property type="match status" value="1"/>
</dbReference>
<dbReference type="RefSeq" id="WP_138190933.1">
    <property type="nucleotide sequence ID" value="NZ_VBWP01000005.1"/>
</dbReference>
<keyword evidence="2" id="KW-0813">Transport</keyword>
<dbReference type="PROSITE" id="PS00211">
    <property type="entry name" value="ABC_TRANSPORTER_1"/>
    <property type="match status" value="1"/>
</dbReference>
<evidence type="ECO:0000313" key="10">
    <source>
        <dbReference type="EMBL" id="TLG73796.1"/>
    </source>
</evidence>
<dbReference type="InterPro" id="IPR017871">
    <property type="entry name" value="ABC_transporter-like_CS"/>
</dbReference>
<sequence length="338" mass="37367">MIHFENVSKIFKSKKQDVEAIKDVSLHIPKGSIYGIIGYSGAGKSTLLRMINQLEQPSSGAVIIDGLKINELSGDSLRKARLNIGMIFQHFNLLWSRTVAQNIEFPLKVAKMPKDERQKRVAELIELVGLTGREKAYPAQLSGGQKQRVGIARALATNPQILLADEATSALDPETTDSILNLLKTINEELGITIVLITHQMHVIKAICHDVAVMDSGEIVEKGSVMDVFVRPQHQTTKRFVRQIVEDEDTDAVMEQFRDQYPSGKIIQLNFVGTQAEKPILSKLVSECGIEFNILQGSIAQTSEGSYGRLLVQLLGDEAALNKAETILNAEAIEWQVI</sequence>
<dbReference type="SUPFAM" id="SSF52540">
    <property type="entry name" value="P-loop containing nucleoside triphosphate hydrolases"/>
    <property type="match status" value="1"/>
</dbReference>
<keyword evidence="6" id="KW-1278">Translocase</keyword>
<dbReference type="InterPro" id="IPR027417">
    <property type="entry name" value="P-loop_NTPase"/>
</dbReference>
<feature type="domain" description="ABC transporter" evidence="9">
    <location>
        <begin position="2"/>
        <end position="241"/>
    </location>
</feature>
<organism evidence="10 11">
    <name type="scientific">Culicoidibacter larvae</name>
    <dbReference type="NCBI Taxonomy" id="2579976"/>
    <lineage>
        <taxon>Bacteria</taxon>
        <taxon>Bacillati</taxon>
        <taxon>Bacillota</taxon>
        <taxon>Culicoidibacteria</taxon>
        <taxon>Culicoidibacterales</taxon>
        <taxon>Culicoidibacteraceae</taxon>
        <taxon>Culicoidibacter</taxon>
    </lineage>
</organism>
<dbReference type="InterPro" id="IPR041701">
    <property type="entry name" value="MetN_ABC"/>
</dbReference>
<dbReference type="InterPro" id="IPR018449">
    <property type="entry name" value="NIL_domain"/>
</dbReference>
<proteinExistence type="inferred from homology"/>
<dbReference type="InterPro" id="IPR045865">
    <property type="entry name" value="ACT-like_dom_sf"/>
</dbReference>
<protein>
    <submittedName>
        <fullName evidence="10">Methionine ABC transporter ATP-binding protein</fullName>
    </submittedName>
</protein>
<gene>
    <name evidence="10" type="ORF">FEZ08_06590</name>
</gene>
<keyword evidence="8" id="KW-0472">Membrane</keyword>
<dbReference type="GO" id="GO:0005886">
    <property type="term" value="C:plasma membrane"/>
    <property type="evidence" value="ECO:0007669"/>
    <property type="project" value="UniProtKB-ARBA"/>
</dbReference>
<evidence type="ECO:0000256" key="8">
    <source>
        <dbReference type="ARBA" id="ARBA00023136"/>
    </source>
</evidence>
<dbReference type="CDD" id="cd03258">
    <property type="entry name" value="ABC_MetN_methionine_transporter"/>
    <property type="match status" value="1"/>
</dbReference>
<evidence type="ECO:0000256" key="1">
    <source>
        <dbReference type="ARBA" id="ARBA00005417"/>
    </source>
</evidence>
<dbReference type="EMBL" id="VBWP01000005">
    <property type="protein sequence ID" value="TLG73796.1"/>
    <property type="molecule type" value="Genomic_DNA"/>
</dbReference>
<reference evidence="10 11" key="1">
    <citation type="submission" date="2019-05" db="EMBL/GenBank/DDBJ databases">
        <title>Culicoidintestinum kansasii gen. nov., sp. nov. from the gastrointestinal tract of the biting midge, Culicoides sonorensis.</title>
        <authorList>
            <person name="Neupane S."/>
            <person name="Ghosh A."/>
            <person name="Gunther S."/>
            <person name="Martin K."/>
            <person name="Zurek L."/>
        </authorList>
    </citation>
    <scope>NUCLEOTIDE SEQUENCE [LARGE SCALE GENOMIC DNA]</scope>
    <source>
        <strain evidence="10 11">CS-1</strain>
    </source>
</reference>
<evidence type="ECO:0000256" key="6">
    <source>
        <dbReference type="ARBA" id="ARBA00022967"/>
    </source>
</evidence>
<dbReference type="InterPro" id="IPR050086">
    <property type="entry name" value="MetN_ABC_transporter-like"/>
</dbReference>
<dbReference type="InterPro" id="IPR003439">
    <property type="entry name" value="ABC_transporter-like_ATP-bd"/>
</dbReference>
<dbReference type="Proteomes" id="UP000306912">
    <property type="component" value="Unassembled WGS sequence"/>
</dbReference>
<evidence type="ECO:0000256" key="5">
    <source>
        <dbReference type="ARBA" id="ARBA00022840"/>
    </source>
</evidence>
<keyword evidence="4" id="KW-0547">Nucleotide-binding</keyword>
<dbReference type="GO" id="GO:0016887">
    <property type="term" value="F:ATP hydrolysis activity"/>
    <property type="evidence" value="ECO:0007669"/>
    <property type="project" value="InterPro"/>
</dbReference>
<keyword evidence="11" id="KW-1185">Reference proteome</keyword>
<accession>A0A5R8QC08</accession>
<keyword evidence="7" id="KW-0029">Amino-acid transport</keyword>
<dbReference type="FunFam" id="3.40.50.300:FF:000056">
    <property type="entry name" value="Cell division ATP-binding protein FtsE"/>
    <property type="match status" value="1"/>
</dbReference>
<dbReference type="OrthoDB" id="9802264at2"/>
<dbReference type="PROSITE" id="PS50893">
    <property type="entry name" value="ABC_TRANSPORTER_2"/>
    <property type="match status" value="1"/>
</dbReference>
<evidence type="ECO:0000259" key="9">
    <source>
        <dbReference type="PROSITE" id="PS50893"/>
    </source>
</evidence>
<dbReference type="GO" id="GO:0006865">
    <property type="term" value="P:amino acid transport"/>
    <property type="evidence" value="ECO:0007669"/>
    <property type="project" value="UniProtKB-KW"/>
</dbReference>
<evidence type="ECO:0000256" key="2">
    <source>
        <dbReference type="ARBA" id="ARBA00022448"/>
    </source>
</evidence>
<dbReference type="FunCoup" id="A0A5R8QC08">
    <property type="interactions" value="312"/>
</dbReference>
<evidence type="ECO:0000313" key="11">
    <source>
        <dbReference type="Proteomes" id="UP000306912"/>
    </source>
</evidence>
<comment type="caution">
    <text evidence="10">The sequence shown here is derived from an EMBL/GenBank/DDBJ whole genome shotgun (WGS) entry which is preliminary data.</text>
</comment>
<dbReference type="AlphaFoldDB" id="A0A5R8QC08"/>
<dbReference type="GO" id="GO:0005524">
    <property type="term" value="F:ATP binding"/>
    <property type="evidence" value="ECO:0007669"/>
    <property type="project" value="UniProtKB-KW"/>
</dbReference>
<evidence type="ECO:0000256" key="3">
    <source>
        <dbReference type="ARBA" id="ARBA00022475"/>
    </source>
</evidence>
<evidence type="ECO:0000256" key="4">
    <source>
        <dbReference type="ARBA" id="ARBA00022741"/>
    </source>
</evidence>
<dbReference type="PANTHER" id="PTHR43166">
    <property type="entry name" value="AMINO ACID IMPORT ATP-BINDING PROTEIN"/>
    <property type="match status" value="1"/>
</dbReference>
<dbReference type="SMART" id="SM00930">
    <property type="entry name" value="NIL"/>
    <property type="match status" value="1"/>
</dbReference>
<keyword evidence="5 10" id="KW-0067">ATP-binding</keyword>
<name>A0A5R8QC08_9FIRM</name>
<keyword evidence="3" id="KW-1003">Cell membrane</keyword>
<dbReference type="PANTHER" id="PTHR43166:SF36">
    <property type="entry name" value="METHIONINE IMPORT ATP-BINDING PROTEIN METN 2"/>
    <property type="match status" value="1"/>
</dbReference>
<dbReference type="InterPro" id="IPR003593">
    <property type="entry name" value="AAA+_ATPase"/>
</dbReference>
<dbReference type="SMART" id="SM00382">
    <property type="entry name" value="AAA"/>
    <property type="match status" value="1"/>
</dbReference>